<feature type="compositionally biased region" description="Low complexity" evidence="1">
    <location>
        <begin position="22"/>
        <end position="45"/>
    </location>
</feature>
<dbReference type="AlphaFoldDB" id="A0A2H3JWT6"/>
<protein>
    <submittedName>
        <fullName evidence="2">Uncharacterized protein</fullName>
    </submittedName>
</protein>
<feature type="region of interest" description="Disordered" evidence="1">
    <location>
        <begin position="1"/>
        <end position="64"/>
    </location>
</feature>
<dbReference type="STRING" id="742152.A0A2H3JWT6"/>
<sequence>MARVEQAANAAFARDVGAGLVRPTSSSAASSSSFTARSSARPASRPSDRYVNYSTAAPLRYTDPDAERYYTQDVVGAWEVIASPSPPPLTAPEEEEQVKPETGQKHSAEAVRDDDGEDARRFRLKRRTVGADLGEIYDPGVISIRVKKREEKAQEKGERASSAGLDVNGQAGSARAEGAGCVGASQAEVVC</sequence>
<feature type="compositionally biased region" description="Basic and acidic residues" evidence="1">
    <location>
        <begin position="149"/>
        <end position="159"/>
    </location>
</feature>
<feature type="region of interest" description="Disordered" evidence="1">
    <location>
        <begin position="81"/>
        <end position="119"/>
    </location>
</feature>
<reference evidence="2 3" key="1">
    <citation type="journal article" date="2012" name="Science">
        <title>The Paleozoic origin of enzymatic lignin decomposition reconstructed from 31 fungal genomes.</title>
        <authorList>
            <person name="Floudas D."/>
            <person name="Binder M."/>
            <person name="Riley R."/>
            <person name="Barry K."/>
            <person name="Blanchette R.A."/>
            <person name="Henrissat B."/>
            <person name="Martinez A.T."/>
            <person name="Otillar R."/>
            <person name="Spatafora J.W."/>
            <person name="Yadav J.S."/>
            <person name="Aerts A."/>
            <person name="Benoit I."/>
            <person name="Boyd A."/>
            <person name="Carlson A."/>
            <person name="Copeland A."/>
            <person name="Coutinho P.M."/>
            <person name="de Vries R.P."/>
            <person name="Ferreira P."/>
            <person name="Findley K."/>
            <person name="Foster B."/>
            <person name="Gaskell J."/>
            <person name="Glotzer D."/>
            <person name="Gorecki P."/>
            <person name="Heitman J."/>
            <person name="Hesse C."/>
            <person name="Hori C."/>
            <person name="Igarashi K."/>
            <person name="Jurgens J.A."/>
            <person name="Kallen N."/>
            <person name="Kersten P."/>
            <person name="Kohler A."/>
            <person name="Kuees U."/>
            <person name="Kumar T.K.A."/>
            <person name="Kuo A."/>
            <person name="LaButti K."/>
            <person name="Larrondo L.F."/>
            <person name="Lindquist E."/>
            <person name="Ling A."/>
            <person name="Lombard V."/>
            <person name="Lucas S."/>
            <person name="Lundell T."/>
            <person name="Martin R."/>
            <person name="McLaughlin D.J."/>
            <person name="Morgenstern I."/>
            <person name="Morin E."/>
            <person name="Murat C."/>
            <person name="Nagy L.G."/>
            <person name="Nolan M."/>
            <person name="Ohm R.A."/>
            <person name="Patyshakuliyeva A."/>
            <person name="Rokas A."/>
            <person name="Ruiz-Duenas F.J."/>
            <person name="Sabat G."/>
            <person name="Salamov A."/>
            <person name="Samejima M."/>
            <person name="Schmutz J."/>
            <person name="Slot J.C."/>
            <person name="St John F."/>
            <person name="Stenlid J."/>
            <person name="Sun H."/>
            <person name="Sun S."/>
            <person name="Syed K."/>
            <person name="Tsang A."/>
            <person name="Wiebenga A."/>
            <person name="Young D."/>
            <person name="Pisabarro A."/>
            <person name="Eastwood D.C."/>
            <person name="Martin F."/>
            <person name="Cullen D."/>
            <person name="Grigoriev I.V."/>
            <person name="Hibbett D.S."/>
        </authorList>
    </citation>
    <scope>NUCLEOTIDE SEQUENCE [LARGE SCALE GENOMIC DNA]</scope>
    <source>
        <strain evidence="2 3">MD-104</strain>
    </source>
</reference>
<feature type="compositionally biased region" description="Basic and acidic residues" evidence="1">
    <location>
        <begin position="97"/>
        <end position="119"/>
    </location>
</feature>
<organism evidence="2 3">
    <name type="scientific">Wolfiporia cocos (strain MD-104)</name>
    <name type="common">Brown rot fungus</name>
    <dbReference type="NCBI Taxonomy" id="742152"/>
    <lineage>
        <taxon>Eukaryota</taxon>
        <taxon>Fungi</taxon>
        <taxon>Dikarya</taxon>
        <taxon>Basidiomycota</taxon>
        <taxon>Agaricomycotina</taxon>
        <taxon>Agaricomycetes</taxon>
        <taxon>Polyporales</taxon>
        <taxon>Phaeolaceae</taxon>
        <taxon>Wolfiporia</taxon>
    </lineage>
</organism>
<evidence type="ECO:0000313" key="3">
    <source>
        <dbReference type="Proteomes" id="UP000218811"/>
    </source>
</evidence>
<name>A0A2H3JWT6_WOLCO</name>
<dbReference type="Proteomes" id="UP000218811">
    <property type="component" value="Unassembled WGS sequence"/>
</dbReference>
<dbReference type="EMBL" id="KB468146">
    <property type="protein sequence ID" value="PCH43369.1"/>
    <property type="molecule type" value="Genomic_DNA"/>
</dbReference>
<feature type="region of interest" description="Disordered" evidence="1">
    <location>
        <begin position="149"/>
        <end position="179"/>
    </location>
</feature>
<keyword evidence="3" id="KW-1185">Reference proteome</keyword>
<accession>A0A2H3JWT6</accession>
<dbReference type="OrthoDB" id="191651at2759"/>
<evidence type="ECO:0000313" key="2">
    <source>
        <dbReference type="EMBL" id="PCH43369.1"/>
    </source>
</evidence>
<evidence type="ECO:0000256" key="1">
    <source>
        <dbReference type="SAM" id="MobiDB-lite"/>
    </source>
</evidence>
<proteinExistence type="predicted"/>
<gene>
    <name evidence="2" type="ORF">WOLCODRAFT_138298</name>
</gene>